<dbReference type="OrthoDB" id="5296at2759"/>
<comment type="similarity">
    <text evidence="1">Belongs to the short-chain dehydrogenases/reductases (SDR) family.</text>
</comment>
<evidence type="ECO:0000313" key="2">
    <source>
        <dbReference type="EMBL" id="KLU83173.1"/>
    </source>
</evidence>
<proteinExistence type="inferred from homology"/>
<dbReference type="Gene3D" id="3.40.50.720">
    <property type="entry name" value="NAD(P)-binding Rossmann-like Domain"/>
    <property type="match status" value="1"/>
</dbReference>
<dbReference type="EMBL" id="ADBL01000570">
    <property type="status" value="NOT_ANNOTATED_CDS"/>
    <property type="molecule type" value="Genomic_DNA"/>
</dbReference>
<organism evidence="3 4">
    <name type="scientific">Magnaporthiopsis poae (strain ATCC 64411 / 73-15)</name>
    <name type="common">Kentucky bluegrass fungus</name>
    <name type="synonym">Magnaporthe poae</name>
    <dbReference type="NCBI Taxonomy" id="644358"/>
    <lineage>
        <taxon>Eukaryota</taxon>
        <taxon>Fungi</taxon>
        <taxon>Dikarya</taxon>
        <taxon>Ascomycota</taxon>
        <taxon>Pezizomycotina</taxon>
        <taxon>Sordariomycetes</taxon>
        <taxon>Sordariomycetidae</taxon>
        <taxon>Magnaporthales</taxon>
        <taxon>Magnaporthaceae</taxon>
        <taxon>Magnaporthiopsis</taxon>
    </lineage>
</organism>
<reference evidence="4" key="1">
    <citation type="submission" date="2010-05" db="EMBL/GenBank/DDBJ databases">
        <title>The genome sequence of Magnaporthe poae strain ATCC 64411.</title>
        <authorList>
            <person name="Ma L.-J."/>
            <person name="Dead R."/>
            <person name="Young S."/>
            <person name="Zeng Q."/>
            <person name="Koehrsen M."/>
            <person name="Alvarado L."/>
            <person name="Berlin A."/>
            <person name="Chapman S.B."/>
            <person name="Chen Z."/>
            <person name="Freedman E."/>
            <person name="Gellesch M."/>
            <person name="Goldberg J."/>
            <person name="Griggs A."/>
            <person name="Gujja S."/>
            <person name="Heilman E.R."/>
            <person name="Heiman D."/>
            <person name="Hepburn T."/>
            <person name="Howarth C."/>
            <person name="Jen D."/>
            <person name="Larson L."/>
            <person name="Mehta T."/>
            <person name="Neiman D."/>
            <person name="Pearson M."/>
            <person name="Roberts A."/>
            <person name="Saif S."/>
            <person name="Shea T."/>
            <person name="Shenoy N."/>
            <person name="Sisk P."/>
            <person name="Stolte C."/>
            <person name="Sykes S."/>
            <person name="Walk T."/>
            <person name="White J."/>
            <person name="Yandava C."/>
            <person name="Haas B."/>
            <person name="Nusbaum C."/>
            <person name="Birren B."/>
        </authorList>
    </citation>
    <scope>NUCLEOTIDE SEQUENCE [LARGE SCALE GENOMIC DNA]</scope>
    <source>
        <strain evidence="4">ATCC 64411 / 73-15</strain>
    </source>
</reference>
<reference evidence="2" key="2">
    <citation type="submission" date="2010-05" db="EMBL/GenBank/DDBJ databases">
        <title>The Genome Sequence of Magnaporthe poae strain ATCC 64411.</title>
        <authorList>
            <consortium name="The Broad Institute Genome Sequencing Platform"/>
            <consortium name="Broad Institute Genome Sequencing Center for Infectious Disease"/>
            <person name="Ma L.-J."/>
            <person name="Dead R."/>
            <person name="Young S."/>
            <person name="Zeng Q."/>
            <person name="Koehrsen M."/>
            <person name="Alvarado L."/>
            <person name="Berlin A."/>
            <person name="Chapman S.B."/>
            <person name="Chen Z."/>
            <person name="Freedman E."/>
            <person name="Gellesch M."/>
            <person name="Goldberg J."/>
            <person name="Griggs A."/>
            <person name="Gujja S."/>
            <person name="Heilman E.R."/>
            <person name="Heiman D."/>
            <person name="Hepburn T."/>
            <person name="Howarth C."/>
            <person name="Jen D."/>
            <person name="Larson L."/>
            <person name="Mehta T."/>
            <person name="Neiman D."/>
            <person name="Pearson M."/>
            <person name="Roberts A."/>
            <person name="Saif S."/>
            <person name="Shea T."/>
            <person name="Shenoy N."/>
            <person name="Sisk P."/>
            <person name="Stolte C."/>
            <person name="Sykes S."/>
            <person name="Walk T."/>
            <person name="White J."/>
            <person name="Yandava C."/>
            <person name="Haas B."/>
            <person name="Nusbaum C."/>
            <person name="Birren B."/>
        </authorList>
    </citation>
    <scope>NUCLEOTIDE SEQUENCE</scope>
    <source>
        <strain evidence="2">ATCC 64411</strain>
    </source>
</reference>
<name>A0A0C4DQU1_MAGP6</name>
<sequence>MSKPWALVVPSSRGIGQHLTRALLKRTNLPILATCRQDPEGTKAALLRDLTPPPPSSPSPPLCERLHLARVDVTDEASIRAAAAHAAETLFPRATHHLHLSFALPGILHVDKSAEAVDAGATLESFRVNTLGPLLLMKHFVPFLPRPSTATSSSPSLPPHAIWVNMTARVGSVADNNGQGGWYTYRATKAAVNSLTRTLDLQLRARTTVTTTAADTLPAFAVAYHPGTVRTDFSRDYWEGSERRGQLLDPEFAAERVLDVVLGLKIEQRGRIWDWTGNEIPP</sequence>
<reference evidence="3" key="5">
    <citation type="submission" date="2015-06" db="UniProtKB">
        <authorList>
            <consortium name="EnsemblFungi"/>
        </authorList>
    </citation>
    <scope>IDENTIFICATION</scope>
    <source>
        <strain evidence="3">ATCC 64411</strain>
    </source>
</reference>
<evidence type="ECO:0000313" key="3">
    <source>
        <dbReference type="EnsemblFungi" id="MAPG_02238T0"/>
    </source>
</evidence>
<dbReference type="InterPro" id="IPR036291">
    <property type="entry name" value="NAD(P)-bd_dom_sf"/>
</dbReference>
<dbReference type="EMBL" id="GL876967">
    <property type="protein sequence ID" value="KLU83173.1"/>
    <property type="molecule type" value="Genomic_DNA"/>
</dbReference>
<accession>A0A0C4DQU1</accession>
<dbReference type="eggNOG" id="KOG1611">
    <property type="taxonomic scope" value="Eukaryota"/>
</dbReference>
<evidence type="ECO:0000256" key="1">
    <source>
        <dbReference type="ARBA" id="ARBA00006484"/>
    </source>
</evidence>
<evidence type="ECO:0008006" key="5">
    <source>
        <dbReference type="Google" id="ProtNLM"/>
    </source>
</evidence>
<reference evidence="2" key="3">
    <citation type="submission" date="2011-03" db="EMBL/GenBank/DDBJ databases">
        <title>Annotation of Magnaporthe poae ATCC 64411.</title>
        <authorList>
            <person name="Ma L.-J."/>
            <person name="Dead R."/>
            <person name="Young S.K."/>
            <person name="Zeng Q."/>
            <person name="Gargeya S."/>
            <person name="Fitzgerald M."/>
            <person name="Haas B."/>
            <person name="Abouelleil A."/>
            <person name="Alvarado L."/>
            <person name="Arachchi H.M."/>
            <person name="Berlin A."/>
            <person name="Brown A."/>
            <person name="Chapman S.B."/>
            <person name="Chen Z."/>
            <person name="Dunbar C."/>
            <person name="Freedman E."/>
            <person name="Gearin G."/>
            <person name="Gellesch M."/>
            <person name="Goldberg J."/>
            <person name="Griggs A."/>
            <person name="Gujja S."/>
            <person name="Heiman D."/>
            <person name="Howarth C."/>
            <person name="Larson L."/>
            <person name="Lui A."/>
            <person name="MacDonald P.J.P."/>
            <person name="Mehta T."/>
            <person name="Montmayeur A."/>
            <person name="Murphy C."/>
            <person name="Neiman D."/>
            <person name="Pearson M."/>
            <person name="Priest M."/>
            <person name="Roberts A."/>
            <person name="Saif S."/>
            <person name="Shea T."/>
            <person name="Shenoy N."/>
            <person name="Sisk P."/>
            <person name="Stolte C."/>
            <person name="Sykes S."/>
            <person name="Yandava C."/>
            <person name="Wortman J."/>
            <person name="Nusbaum C."/>
            <person name="Birren B."/>
        </authorList>
    </citation>
    <scope>NUCLEOTIDE SEQUENCE</scope>
    <source>
        <strain evidence="2">ATCC 64411</strain>
    </source>
</reference>
<dbReference type="EnsemblFungi" id="MAPG_02238T0">
    <property type="protein sequence ID" value="MAPG_02238T0"/>
    <property type="gene ID" value="MAPG_02238"/>
</dbReference>
<gene>
    <name evidence="2" type="ORF">MAPG_02238</name>
</gene>
<evidence type="ECO:0000313" key="4">
    <source>
        <dbReference type="Proteomes" id="UP000011715"/>
    </source>
</evidence>
<keyword evidence="4" id="KW-1185">Reference proteome</keyword>
<dbReference type="GO" id="GO:0005737">
    <property type="term" value="C:cytoplasm"/>
    <property type="evidence" value="ECO:0007669"/>
    <property type="project" value="TreeGrafter"/>
</dbReference>
<dbReference type="SUPFAM" id="SSF51735">
    <property type="entry name" value="NAD(P)-binding Rossmann-fold domains"/>
    <property type="match status" value="1"/>
</dbReference>
<dbReference type="VEuPathDB" id="FungiDB:MAPG_02238"/>
<dbReference type="PANTHER" id="PTHR43544:SF12">
    <property type="entry name" value="NAD(P)-BINDING ROSSMANN-FOLD SUPERFAMILY PROTEIN"/>
    <property type="match status" value="1"/>
</dbReference>
<protein>
    <recommendedName>
        <fullName evidence="5">Short-chain dehydrogenase/reductase SDR</fullName>
    </recommendedName>
</protein>
<dbReference type="AlphaFoldDB" id="A0A0C4DQU1"/>
<dbReference type="GO" id="GO:0016491">
    <property type="term" value="F:oxidoreductase activity"/>
    <property type="evidence" value="ECO:0007669"/>
    <property type="project" value="TreeGrafter"/>
</dbReference>
<dbReference type="PANTHER" id="PTHR43544">
    <property type="entry name" value="SHORT-CHAIN DEHYDROGENASE/REDUCTASE"/>
    <property type="match status" value="1"/>
</dbReference>
<reference evidence="3" key="4">
    <citation type="journal article" date="2015" name="G3 (Bethesda)">
        <title>Genome sequences of three phytopathogenic species of the Magnaporthaceae family of fungi.</title>
        <authorList>
            <person name="Okagaki L.H."/>
            <person name="Nunes C.C."/>
            <person name="Sailsbery J."/>
            <person name="Clay B."/>
            <person name="Brown D."/>
            <person name="John T."/>
            <person name="Oh Y."/>
            <person name="Young N."/>
            <person name="Fitzgerald M."/>
            <person name="Haas B.J."/>
            <person name="Zeng Q."/>
            <person name="Young S."/>
            <person name="Adiconis X."/>
            <person name="Fan L."/>
            <person name="Levin J.Z."/>
            <person name="Mitchell T.K."/>
            <person name="Okubara P.A."/>
            <person name="Farman M.L."/>
            <person name="Kohn L.M."/>
            <person name="Birren B."/>
            <person name="Ma L.-J."/>
            <person name="Dean R.A."/>
        </authorList>
    </citation>
    <scope>NUCLEOTIDE SEQUENCE</scope>
    <source>
        <strain evidence="3">ATCC 64411 / 73-15</strain>
    </source>
</reference>
<dbReference type="InterPro" id="IPR051468">
    <property type="entry name" value="Fungal_SecMetab_SDRs"/>
</dbReference>
<dbReference type="Proteomes" id="UP000011715">
    <property type="component" value="Unassembled WGS sequence"/>
</dbReference>
<dbReference type="OMA" id="HRNVPKD"/>